<evidence type="ECO:0000256" key="1">
    <source>
        <dbReference type="ARBA" id="ARBA00004123"/>
    </source>
</evidence>
<evidence type="ECO:0000256" key="7">
    <source>
        <dbReference type="SAM" id="MobiDB-lite"/>
    </source>
</evidence>
<feature type="transmembrane region" description="Helical" evidence="8">
    <location>
        <begin position="58"/>
        <end position="81"/>
    </location>
</feature>
<dbReference type="Pfam" id="PF00046">
    <property type="entry name" value="Homeodomain"/>
    <property type="match status" value="4"/>
</dbReference>
<evidence type="ECO:0000256" key="3">
    <source>
        <dbReference type="ARBA" id="ARBA00023155"/>
    </source>
</evidence>
<dbReference type="EMBL" id="LNIX01000010">
    <property type="protein sequence ID" value="OXA49648.1"/>
    <property type="molecule type" value="Genomic_DNA"/>
</dbReference>
<evidence type="ECO:0000256" key="6">
    <source>
        <dbReference type="RuleBase" id="RU000682"/>
    </source>
</evidence>
<feature type="compositionally biased region" description="Low complexity" evidence="7">
    <location>
        <begin position="189"/>
        <end position="205"/>
    </location>
</feature>
<keyword evidence="3 5" id="KW-0371">Homeobox</keyword>
<feature type="domain" description="Homeobox" evidence="9">
    <location>
        <begin position="90"/>
        <end position="150"/>
    </location>
</feature>
<feature type="domain" description="Homeobox" evidence="9">
    <location>
        <begin position="265"/>
        <end position="325"/>
    </location>
</feature>
<dbReference type="GO" id="GO:1990837">
    <property type="term" value="F:sequence-specific double-stranded DNA binding"/>
    <property type="evidence" value="ECO:0007669"/>
    <property type="project" value="TreeGrafter"/>
</dbReference>
<feature type="region of interest" description="Disordered" evidence="7">
    <location>
        <begin position="572"/>
        <end position="594"/>
    </location>
</feature>
<feature type="domain" description="Homeobox" evidence="9">
    <location>
        <begin position="606"/>
        <end position="653"/>
    </location>
</feature>
<keyword evidence="4 5" id="KW-0539">Nucleus</keyword>
<accession>A0A226DX98</accession>
<feature type="DNA-binding region" description="Homeobox" evidence="5">
    <location>
        <begin position="608"/>
        <end position="654"/>
    </location>
</feature>
<dbReference type="GO" id="GO:0000981">
    <property type="term" value="F:DNA-binding transcription factor activity, RNA polymerase II-specific"/>
    <property type="evidence" value="ECO:0007669"/>
    <property type="project" value="TreeGrafter"/>
</dbReference>
<feature type="DNA-binding region" description="Homeobox" evidence="5">
    <location>
        <begin position="92"/>
        <end position="151"/>
    </location>
</feature>
<feature type="transmembrane region" description="Helical" evidence="8">
    <location>
        <begin position="17"/>
        <end position="37"/>
    </location>
</feature>
<dbReference type="GO" id="GO:0005634">
    <property type="term" value="C:nucleus"/>
    <property type="evidence" value="ECO:0007669"/>
    <property type="project" value="UniProtKB-SubCell"/>
</dbReference>
<feature type="compositionally biased region" description="Basic and acidic residues" evidence="7">
    <location>
        <begin position="178"/>
        <end position="187"/>
    </location>
</feature>
<dbReference type="InterPro" id="IPR009057">
    <property type="entry name" value="Homeodomain-like_sf"/>
</dbReference>
<dbReference type="AlphaFoldDB" id="A0A226DX98"/>
<evidence type="ECO:0000313" key="11">
    <source>
        <dbReference type="Proteomes" id="UP000198287"/>
    </source>
</evidence>
<feature type="DNA-binding region" description="Homeobox" evidence="5">
    <location>
        <begin position="704"/>
        <end position="759"/>
    </location>
</feature>
<dbReference type="PROSITE" id="PS50071">
    <property type="entry name" value="HOMEOBOX_2"/>
    <property type="match status" value="4"/>
</dbReference>
<feature type="compositionally biased region" description="Polar residues" evidence="7">
    <location>
        <begin position="578"/>
        <end position="594"/>
    </location>
</feature>
<dbReference type="SUPFAM" id="SSF46689">
    <property type="entry name" value="Homeodomain-like"/>
    <property type="match status" value="4"/>
</dbReference>
<evidence type="ECO:0000256" key="2">
    <source>
        <dbReference type="ARBA" id="ARBA00023125"/>
    </source>
</evidence>
<dbReference type="Proteomes" id="UP000198287">
    <property type="component" value="Unassembled WGS sequence"/>
</dbReference>
<evidence type="ECO:0000256" key="5">
    <source>
        <dbReference type="PROSITE-ProRule" id="PRU00108"/>
    </source>
</evidence>
<keyword evidence="11" id="KW-1185">Reference proteome</keyword>
<sequence length="836" mass="93911">MEQDKRNKKGNVIPNHFVFGPLIIASLLTNLVGLQGLSAHKNVEMTPAQGAIYECVRLCGYLLLIILNIVFMGFAAFLGYIDAKKNADAKKPTRDGNSFTTSQLIELEKRFLYQKQLSADDADDIARQVGLSTGQVTTWFKNRRQKLVRDMKELTEDVQACKLRQPGNWLCPEGQDPNFKRDHHTENKSAPASSSSSTSAPIPTAKGENDHAKDDQDVTVHGTQSRKQIFSCNLSEEQDRFDGYESMENKNSEIQNLENSPPTPKALIKTEEDFTCRQITELEKIYHFERFPSAKHVDQLAEKLGLTSVEVSNWFQARHQKSIRNLEKLIKGYSYRYPNRVISVETSTNKVAQPEQFSVENSTRTRIRNTNDSPNVHQKTPTIPLKQVIENLKNQQKKFSGTPQPQNSSEDLQFLTKTPYMLQKISVHQLIQDRKHRQESRGKILNIILAGSPANQQQKVGLESGQGTSQEPIYEPLQTQEILITRKNKDDKKYQDFLNSDSAKPTVVSPVALPNELRNEDPLQDSWRDCIDLEESHLEEEKQVGDLNMAGNLTTTSDSGCPADCTSATILDKPTPGDANSTLKSEELPSSPTKSYVRTHLHGFNTTLTEEQLETLCSIYDANPIPNDFLKKEIQDTTGLALPLVEYWFQCRRNSDINFQTVLSQRMKQLGIGQMVNLSFRIAITLPPLNVNIDGDPVPVARRDYLRQSQLDTLRASYTTNSAQLSTDELTSLTTQTGLSGRQIWIWFYNQVTLDFKELVEKGEPVMEEAQVVEEGERTTGVDLEEDAQIVEREENITGDDDEEVAQGGGGGESTSGSDLDEGWCVVSSVGGMEKE</sequence>
<dbReference type="SMART" id="SM00389">
    <property type="entry name" value="HOX"/>
    <property type="match status" value="4"/>
</dbReference>
<dbReference type="PANTHER" id="PTHR24336">
    <property type="entry name" value="TRANSCRIPTION FACTOR LBX"/>
    <property type="match status" value="1"/>
</dbReference>
<protein>
    <submittedName>
        <fullName evidence="10">Transcription factor LBX1</fullName>
    </submittedName>
</protein>
<comment type="caution">
    <text evidence="10">The sequence shown here is derived from an EMBL/GenBank/DDBJ whole genome shotgun (WGS) entry which is preliminary data.</text>
</comment>
<evidence type="ECO:0000256" key="8">
    <source>
        <dbReference type="SAM" id="Phobius"/>
    </source>
</evidence>
<proteinExistence type="predicted"/>
<keyword evidence="8" id="KW-0812">Transmembrane</keyword>
<comment type="subcellular location">
    <subcellularLocation>
        <location evidence="1 5 6">Nucleus</location>
    </subcellularLocation>
</comment>
<organism evidence="10 11">
    <name type="scientific">Folsomia candida</name>
    <name type="common">Springtail</name>
    <dbReference type="NCBI Taxonomy" id="158441"/>
    <lineage>
        <taxon>Eukaryota</taxon>
        <taxon>Metazoa</taxon>
        <taxon>Ecdysozoa</taxon>
        <taxon>Arthropoda</taxon>
        <taxon>Hexapoda</taxon>
        <taxon>Collembola</taxon>
        <taxon>Entomobryomorpha</taxon>
        <taxon>Isotomoidea</taxon>
        <taxon>Isotomidae</taxon>
        <taxon>Proisotominae</taxon>
        <taxon>Folsomia</taxon>
    </lineage>
</organism>
<feature type="DNA-binding region" description="Homeobox" evidence="5">
    <location>
        <begin position="267"/>
        <end position="326"/>
    </location>
</feature>
<keyword evidence="2 5" id="KW-0238">DNA-binding</keyword>
<keyword evidence="8" id="KW-0472">Membrane</keyword>
<reference evidence="10 11" key="1">
    <citation type="submission" date="2015-12" db="EMBL/GenBank/DDBJ databases">
        <title>The genome of Folsomia candida.</title>
        <authorList>
            <person name="Faddeeva A."/>
            <person name="Derks M.F."/>
            <person name="Anvar Y."/>
            <person name="Smit S."/>
            <person name="Van Straalen N."/>
            <person name="Roelofs D."/>
        </authorList>
    </citation>
    <scope>NUCLEOTIDE SEQUENCE [LARGE SCALE GENOMIC DNA]</scope>
    <source>
        <strain evidence="10 11">VU population</strain>
        <tissue evidence="10">Whole body</tissue>
    </source>
</reference>
<feature type="domain" description="Homeobox" evidence="9">
    <location>
        <begin position="702"/>
        <end position="758"/>
    </location>
</feature>
<gene>
    <name evidence="10" type="ORF">Fcan01_15587</name>
</gene>
<dbReference type="InterPro" id="IPR051892">
    <property type="entry name" value="LBX_TF"/>
</dbReference>
<feature type="compositionally biased region" description="Basic and acidic residues" evidence="7">
    <location>
        <begin position="207"/>
        <end position="218"/>
    </location>
</feature>
<feature type="region of interest" description="Disordered" evidence="7">
    <location>
        <begin position="166"/>
        <end position="224"/>
    </location>
</feature>
<feature type="region of interest" description="Disordered" evidence="7">
    <location>
        <begin position="790"/>
        <end position="836"/>
    </location>
</feature>
<evidence type="ECO:0000313" key="10">
    <source>
        <dbReference type="EMBL" id="OXA49648.1"/>
    </source>
</evidence>
<evidence type="ECO:0000259" key="9">
    <source>
        <dbReference type="PROSITE" id="PS50071"/>
    </source>
</evidence>
<dbReference type="InterPro" id="IPR001356">
    <property type="entry name" value="HD"/>
</dbReference>
<evidence type="ECO:0000256" key="4">
    <source>
        <dbReference type="ARBA" id="ARBA00023242"/>
    </source>
</evidence>
<dbReference type="CDD" id="cd00086">
    <property type="entry name" value="homeodomain"/>
    <property type="match status" value="4"/>
</dbReference>
<keyword evidence="8" id="KW-1133">Transmembrane helix</keyword>
<dbReference type="Gene3D" id="1.10.10.60">
    <property type="entry name" value="Homeodomain-like"/>
    <property type="match status" value="4"/>
</dbReference>
<name>A0A226DX98_FOLCA</name>
<dbReference type="PANTHER" id="PTHR24336:SF8">
    <property type="entry name" value="LADYBIRD EARLY-RELATED"/>
    <property type="match status" value="1"/>
</dbReference>